<dbReference type="EMBL" id="NMUH01001526">
    <property type="protein sequence ID" value="MQL93174.1"/>
    <property type="molecule type" value="Genomic_DNA"/>
</dbReference>
<name>A0A843VIP1_COLES</name>
<proteinExistence type="predicted"/>
<gene>
    <name evidence="2" type="ORF">Taro_025816</name>
</gene>
<keyword evidence="3" id="KW-1185">Reference proteome</keyword>
<reference evidence="2" key="1">
    <citation type="submission" date="2017-07" db="EMBL/GenBank/DDBJ databases">
        <title>Taro Niue Genome Assembly and Annotation.</title>
        <authorList>
            <person name="Atibalentja N."/>
            <person name="Keating K."/>
            <person name="Fields C.J."/>
        </authorList>
    </citation>
    <scope>NUCLEOTIDE SEQUENCE</scope>
    <source>
        <strain evidence="2">Niue_2</strain>
        <tissue evidence="2">Leaf</tissue>
    </source>
</reference>
<evidence type="ECO:0000313" key="2">
    <source>
        <dbReference type="EMBL" id="MQL93174.1"/>
    </source>
</evidence>
<comment type="caution">
    <text evidence="2">The sequence shown here is derived from an EMBL/GenBank/DDBJ whole genome shotgun (WGS) entry which is preliminary data.</text>
</comment>
<sequence length="67" mass="7140">MVPVASSGFPLSVVSGSMGGDCKNRVLDMDRGSGSRCRYTNTHHNCSSHDYNSMPGTFKVSSPSTLK</sequence>
<dbReference type="AlphaFoldDB" id="A0A843VIP1"/>
<evidence type="ECO:0000313" key="3">
    <source>
        <dbReference type="Proteomes" id="UP000652761"/>
    </source>
</evidence>
<dbReference type="Proteomes" id="UP000652761">
    <property type="component" value="Unassembled WGS sequence"/>
</dbReference>
<accession>A0A843VIP1</accession>
<evidence type="ECO:0000256" key="1">
    <source>
        <dbReference type="SAM" id="MobiDB-lite"/>
    </source>
</evidence>
<organism evidence="2 3">
    <name type="scientific">Colocasia esculenta</name>
    <name type="common">Wild taro</name>
    <name type="synonym">Arum esculentum</name>
    <dbReference type="NCBI Taxonomy" id="4460"/>
    <lineage>
        <taxon>Eukaryota</taxon>
        <taxon>Viridiplantae</taxon>
        <taxon>Streptophyta</taxon>
        <taxon>Embryophyta</taxon>
        <taxon>Tracheophyta</taxon>
        <taxon>Spermatophyta</taxon>
        <taxon>Magnoliopsida</taxon>
        <taxon>Liliopsida</taxon>
        <taxon>Araceae</taxon>
        <taxon>Aroideae</taxon>
        <taxon>Colocasieae</taxon>
        <taxon>Colocasia</taxon>
    </lineage>
</organism>
<protein>
    <submittedName>
        <fullName evidence="2">Uncharacterized protein</fullName>
    </submittedName>
</protein>
<feature type="region of interest" description="Disordered" evidence="1">
    <location>
        <begin position="1"/>
        <end position="23"/>
    </location>
</feature>